<dbReference type="PANTHER" id="PTHR13068:SF46">
    <property type="entry name" value="OS03G0360600 PROTEIN"/>
    <property type="match status" value="1"/>
</dbReference>
<dbReference type="GO" id="GO:0006353">
    <property type="term" value="P:DNA-templated transcription termination"/>
    <property type="evidence" value="ECO:0007669"/>
    <property type="project" value="UniProtKB-KW"/>
</dbReference>
<evidence type="ECO:0000256" key="1">
    <source>
        <dbReference type="ARBA" id="ARBA00007692"/>
    </source>
</evidence>
<protein>
    <submittedName>
        <fullName evidence="5">Uncharacterized protein</fullName>
    </submittedName>
</protein>
<name>A0AAV3QTS2_LITER</name>
<accession>A0AAV3QTS2</accession>
<dbReference type="PANTHER" id="PTHR13068">
    <property type="entry name" value="CGI-12 PROTEIN-RELATED"/>
    <property type="match status" value="1"/>
</dbReference>
<dbReference type="InterPro" id="IPR038538">
    <property type="entry name" value="MTERF_sf"/>
</dbReference>
<dbReference type="Proteomes" id="UP001454036">
    <property type="component" value="Unassembled WGS sequence"/>
</dbReference>
<keyword evidence="2" id="KW-0806">Transcription termination</keyword>
<dbReference type="InterPro" id="IPR003690">
    <property type="entry name" value="MTERF"/>
</dbReference>
<dbReference type="AlphaFoldDB" id="A0AAV3QTS2"/>
<reference evidence="5 6" key="1">
    <citation type="submission" date="2024-01" db="EMBL/GenBank/DDBJ databases">
        <title>The complete chloroplast genome sequence of Lithospermum erythrorhizon: insights into the phylogenetic relationship among Boraginaceae species and the maternal lineages of purple gromwells.</title>
        <authorList>
            <person name="Okada T."/>
            <person name="Watanabe K."/>
        </authorList>
    </citation>
    <scope>NUCLEOTIDE SEQUENCE [LARGE SCALE GENOMIC DNA]</scope>
</reference>
<feature type="compositionally biased region" description="Low complexity" evidence="4">
    <location>
        <begin position="8"/>
        <end position="27"/>
    </location>
</feature>
<sequence>MQETLHISTTTTFPSSHNPNNSPPSLSRPKHLHFPPPPPPTTLSKDTISKAKPQINIIPSNGIEIEISSSSEKLLYLDSLGIDSLHCLSTHPRIIQTPLPQMKSTVEFLYSIKLSIQDIRRCIAMCPEILTSSVSTTLIPAVTFLVRDAHVDTRDLRHVIHRRPRLLICSVHDTLRPTLRFLQQSVGVEDVSKCAPLLSCSVQSKFLPTIQYIQNLGVSEIDTFQMLRRFPALFCYSMVENLEPKFNYFVVEMGRDIKELVDFPHFFSFSLENRIKPRHRLCVEKGVFLALPVMLKLSERRFRERLEVCCCSSMPQINSPFWCSSSRNSSGTNVDVNLT</sequence>
<keyword evidence="2" id="KW-0804">Transcription</keyword>
<dbReference type="SMART" id="SM00733">
    <property type="entry name" value="Mterf"/>
    <property type="match status" value="6"/>
</dbReference>
<organism evidence="5 6">
    <name type="scientific">Lithospermum erythrorhizon</name>
    <name type="common">Purple gromwell</name>
    <name type="synonym">Lithospermum officinale var. erythrorhizon</name>
    <dbReference type="NCBI Taxonomy" id="34254"/>
    <lineage>
        <taxon>Eukaryota</taxon>
        <taxon>Viridiplantae</taxon>
        <taxon>Streptophyta</taxon>
        <taxon>Embryophyta</taxon>
        <taxon>Tracheophyta</taxon>
        <taxon>Spermatophyta</taxon>
        <taxon>Magnoliopsida</taxon>
        <taxon>eudicotyledons</taxon>
        <taxon>Gunneridae</taxon>
        <taxon>Pentapetalae</taxon>
        <taxon>asterids</taxon>
        <taxon>lamiids</taxon>
        <taxon>Boraginales</taxon>
        <taxon>Boraginaceae</taxon>
        <taxon>Boraginoideae</taxon>
        <taxon>Lithospermeae</taxon>
        <taxon>Lithospermum</taxon>
    </lineage>
</organism>
<evidence type="ECO:0000256" key="2">
    <source>
        <dbReference type="ARBA" id="ARBA00022472"/>
    </source>
</evidence>
<evidence type="ECO:0000313" key="5">
    <source>
        <dbReference type="EMBL" id="GAA0167497.1"/>
    </source>
</evidence>
<keyword evidence="3" id="KW-0809">Transit peptide</keyword>
<dbReference type="GO" id="GO:0003676">
    <property type="term" value="F:nucleic acid binding"/>
    <property type="evidence" value="ECO:0007669"/>
    <property type="project" value="InterPro"/>
</dbReference>
<proteinExistence type="inferred from homology"/>
<evidence type="ECO:0000256" key="3">
    <source>
        <dbReference type="ARBA" id="ARBA00022946"/>
    </source>
</evidence>
<feature type="region of interest" description="Disordered" evidence="4">
    <location>
        <begin position="1"/>
        <end position="46"/>
    </location>
</feature>
<keyword evidence="2" id="KW-0805">Transcription regulation</keyword>
<dbReference type="Gene3D" id="1.25.70.10">
    <property type="entry name" value="Transcription termination factor 3, mitochondrial"/>
    <property type="match status" value="1"/>
</dbReference>
<evidence type="ECO:0000313" key="6">
    <source>
        <dbReference type="Proteomes" id="UP001454036"/>
    </source>
</evidence>
<comment type="similarity">
    <text evidence="1">Belongs to the mTERF family.</text>
</comment>
<dbReference type="Pfam" id="PF02536">
    <property type="entry name" value="mTERF"/>
    <property type="match status" value="1"/>
</dbReference>
<gene>
    <name evidence="5" type="ORF">LIER_22419</name>
</gene>
<dbReference type="EMBL" id="BAABME010006118">
    <property type="protein sequence ID" value="GAA0167497.1"/>
    <property type="molecule type" value="Genomic_DNA"/>
</dbReference>
<keyword evidence="6" id="KW-1185">Reference proteome</keyword>
<evidence type="ECO:0000256" key="4">
    <source>
        <dbReference type="SAM" id="MobiDB-lite"/>
    </source>
</evidence>
<comment type="caution">
    <text evidence="5">The sequence shown here is derived from an EMBL/GenBank/DDBJ whole genome shotgun (WGS) entry which is preliminary data.</text>
</comment>